<accession>A0ABQ9H3B1</accession>
<evidence type="ECO:0000256" key="1">
    <source>
        <dbReference type="SAM" id="MobiDB-lite"/>
    </source>
</evidence>
<sequence>MEQRRSARGDPRVKLPRCGIIRHDFHLRKSGSDPAGNRTRVLSRLRECSGVSVSRGELFEVVESRGRVVSPRRTVCQYAVYICASRGLGAVWSAGKRRGQLVCRRTRKNGEGGAKEYIAQPTPRETGGAPPRPPPLHTPLGNAVRGGVTSGPGTVTASSRRRPTLHAPRPTPHAPRSRCRLKLPVRSGDSHNCASQVRIYRNFVHGLLLRMRCLVPPIFKRSLEDSYKRRHASKSAWQARLERGGLGGRGGLAVRTLASHQGESGLIPPSIFSHVGIMPEEAAGCRAFSGISRFPRPCIRALLHSHLVPPHRLSRPQSSRLRWSMHVAHDADLSQNNLPPDA</sequence>
<evidence type="ECO:0000313" key="2">
    <source>
        <dbReference type="EMBL" id="KAJ8878791.1"/>
    </source>
</evidence>
<dbReference type="EMBL" id="JARBHB010000007">
    <property type="protein sequence ID" value="KAJ8878791.1"/>
    <property type="molecule type" value="Genomic_DNA"/>
</dbReference>
<comment type="caution">
    <text evidence="2">The sequence shown here is derived from an EMBL/GenBank/DDBJ whole genome shotgun (WGS) entry which is preliminary data.</text>
</comment>
<protein>
    <submittedName>
        <fullName evidence="2">Uncharacterized protein</fullName>
    </submittedName>
</protein>
<gene>
    <name evidence="2" type="ORF">PR048_019377</name>
</gene>
<proteinExistence type="predicted"/>
<reference evidence="2 3" key="1">
    <citation type="submission" date="2023-02" db="EMBL/GenBank/DDBJ databases">
        <title>LHISI_Scaffold_Assembly.</title>
        <authorList>
            <person name="Stuart O.P."/>
            <person name="Cleave R."/>
            <person name="Magrath M.J.L."/>
            <person name="Mikheyev A.S."/>
        </authorList>
    </citation>
    <scope>NUCLEOTIDE SEQUENCE [LARGE SCALE GENOMIC DNA]</scope>
    <source>
        <strain evidence="2">Daus_M_001</strain>
        <tissue evidence="2">Leg muscle</tissue>
    </source>
</reference>
<feature type="region of interest" description="Disordered" evidence="1">
    <location>
        <begin position="112"/>
        <end position="178"/>
    </location>
</feature>
<name>A0ABQ9H3B1_9NEOP</name>
<dbReference type="Proteomes" id="UP001159363">
    <property type="component" value="Chromosome 6"/>
</dbReference>
<organism evidence="2 3">
    <name type="scientific">Dryococelus australis</name>
    <dbReference type="NCBI Taxonomy" id="614101"/>
    <lineage>
        <taxon>Eukaryota</taxon>
        <taxon>Metazoa</taxon>
        <taxon>Ecdysozoa</taxon>
        <taxon>Arthropoda</taxon>
        <taxon>Hexapoda</taxon>
        <taxon>Insecta</taxon>
        <taxon>Pterygota</taxon>
        <taxon>Neoptera</taxon>
        <taxon>Polyneoptera</taxon>
        <taxon>Phasmatodea</taxon>
        <taxon>Verophasmatodea</taxon>
        <taxon>Anareolatae</taxon>
        <taxon>Phasmatidae</taxon>
        <taxon>Eurycanthinae</taxon>
        <taxon>Dryococelus</taxon>
    </lineage>
</organism>
<evidence type="ECO:0000313" key="3">
    <source>
        <dbReference type="Proteomes" id="UP001159363"/>
    </source>
</evidence>
<keyword evidence="3" id="KW-1185">Reference proteome</keyword>